<sequence length="319" mass="34535">MNFMSTSHGKPRSVEVSSTLSSLESSDLSEDRSDQGHHLTAGGKVVRIVIAFAMMFACAFTPPLLSQIPAVRSFALAHSHPQGNADDLVMAAFVLLLYGTATILVLMLCYVLRRTLDRGPRVSLCLRLDRRALLWVVGMVLVAVAVNLAVAGIVHALGLAGGNEGIPDRPWWIMAVTIFSQAFLLQGIPEEIIWRGWLFSSLGETRFAAVSSVLGFTVLHLLSQGGQQNLLEHLTYLAPPCGFAVTALIVRTISGSTWAAIGVHGGFQVANDMLSDWLHLPHGSITWILQGLLWAAVGLLILAFHRRRQRLAALTGQTC</sequence>
<feature type="transmembrane region" description="Helical" evidence="1">
    <location>
        <begin position="88"/>
        <end position="112"/>
    </location>
</feature>
<dbReference type="EMBL" id="VICC01000005">
    <property type="protein sequence ID" value="TQD61230.1"/>
    <property type="molecule type" value="Genomic_DNA"/>
</dbReference>
<comment type="caution">
    <text evidence="3">The sequence shown here is derived from an EMBL/GenBank/DDBJ whole genome shotgun (WGS) entry which is preliminary data.</text>
</comment>
<dbReference type="RefSeq" id="WP_141406764.1">
    <property type="nucleotide sequence ID" value="NZ_CAURSU010000005.1"/>
</dbReference>
<keyword evidence="1" id="KW-0812">Transmembrane</keyword>
<keyword evidence="3" id="KW-0378">Hydrolase</keyword>
<proteinExistence type="predicted"/>
<keyword evidence="3" id="KW-0645">Protease</keyword>
<feature type="transmembrane region" description="Helical" evidence="1">
    <location>
        <begin position="284"/>
        <end position="304"/>
    </location>
</feature>
<dbReference type="GeneID" id="64212138"/>
<name>A0A508BET2_9ACTO</name>
<dbReference type="GO" id="GO:0004175">
    <property type="term" value="F:endopeptidase activity"/>
    <property type="evidence" value="ECO:0007669"/>
    <property type="project" value="UniProtKB-ARBA"/>
</dbReference>
<feature type="transmembrane region" description="Helical" evidence="1">
    <location>
        <begin position="45"/>
        <end position="68"/>
    </location>
</feature>
<accession>A0A508BET2</accession>
<evidence type="ECO:0000256" key="1">
    <source>
        <dbReference type="SAM" id="Phobius"/>
    </source>
</evidence>
<dbReference type="GO" id="GO:0006508">
    <property type="term" value="P:proteolysis"/>
    <property type="evidence" value="ECO:0007669"/>
    <property type="project" value="UniProtKB-KW"/>
</dbReference>
<feature type="transmembrane region" description="Helical" evidence="1">
    <location>
        <begin position="169"/>
        <end position="185"/>
    </location>
</feature>
<reference evidence="3 4" key="1">
    <citation type="submission" date="2019-06" db="EMBL/GenBank/DDBJ databases">
        <title>Draft genome sequence of Actinomyces oris CCUG 34288T.</title>
        <authorList>
            <person name="Salva-Serra F."/>
            <person name="Cardew S."/>
            <person name="Moore E."/>
        </authorList>
    </citation>
    <scope>NUCLEOTIDE SEQUENCE [LARGE SCALE GENOMIC DNA]</scope>
    <source>
        <strain evidence="3 4">CCUG 34288</strain>
    </source>
</reference>
<feature type="transmembrane region" description="Helical" evidence="1">
    <location>
        <begin position="133"/>
        <end position="157"/>
    </location>
</feature>
<evidence type="ECO:0000259" key="2">
    <source>
        <dbReference type="Pfam" id="PF02517"/>
    </source>
</evidence>
<evidence type="ECO:0000313" key="3">
    <source>
        <dbReference type="EMBL" id="TQD61230.1"/>
    </source>
</evidence>
<keyword evidence="1" id="KW-0472">Membrane</keyword>
<keyword evidence="3" id="KW-0482">Metalloprotease</keyword>
<keyword evidence="1" id="KW-1133">Transmembrane helix</keyword>
<dbReference type="InterPro" id="IPR003675">
    <property type="entry name" value="Rce1/LyrA-like_dom"/>
</dbReference>
<feature type="domain" description="CAAX prenyl protease 2/Lysostaphin resistance protein A-like" evidence="2">
    <location>
        <begin position="176"/>
        <end position="268"/>
    </location>
</feature>
<dbReference type="GO" id="GO:0008237">
    <property type="term" value="F:metallopeptidase activity"/>
    <property type="evidence" value="ECO:0007669"/>
    <property type="project" value="UniProtKB-KW"/>
</dbReference>
<dbReference type="GO" id="GO:0080120">
    <property type="term" value="P:CAAX-box protein maturation"/>
    <property type="evidence" value="ECO:0007669"/>
    <property type="project" value="UniProtKB-ARBA"/>
</dbReference>
<evidence type="ECO:0000313" key="4">
    <source>
        <dbReference type="Proteomes" id="UP000317942"/>
    </source>
</evidence>
<gene>
    <name evidence="3" type="ORF">FK267_07060</name>
</gene>
<dbReference type="AlphaFoldDB" id="A0A508BET2"/>
<dbReference type="Proteomes" id="UP000317942">
    <property type="component" value="Unassembled WGS sequence"/>
</dbReference>
<protein>
    <submittedName>
        <fullName evidence="3">CPBP family intramembrane metalloprotease</fullName>
    </submittedName>
</protein>
<dbReference type="Pfam" id="PF02517">
    <property type="entry name" value="Rce1-like"/>
    <property type="match status" value="1"/>
</dbReference>
<organism evidence="3 4">
    <name type="scientific">Actinomyces oris</name>
    <dbReference type="NCBI Taxonomy" id="544580"/>
    <lineage>
        <taxon>Bacteria</taxon>
        <taxon>Bacillati</taxon>
        <taxon>Actinomycetota</taxon>
        <taxon>Actinomycetes</taxon>
        <taxon>Actinomycetales</taxon>
        <taxon>Actinomycetaceae</taxon>
        <taxon>Actinomyces</taxon>
    </lineage>
</organism>